<dbReference type="AlphaFoldDB" id="A0A8H6VEC0"/>
<accession>A0A8H6VEC0</accession>
<name>A0A8H6VEC0_9PEZI</name>
<evidence type="ECO:0000313" key="1">
    <source>
        <dbReference type="EMBL" id="KAF7188200.1"/>
    </source>
</evidence>
<sequence length="66" mass="7654">MSIITINYEPQNNRDNHVSKVKSRSKQCVLDFSHMQRELEGEGAYSGLQLNVRLECLLKVKSRDMD</sequence>
<gene>
    <name evidence="1" type="ORF">HII31_10485</name>
</gene>
<dbReference type="Proteomes" id="UP000660729">
    <property type="component" value="Unassembled WGS sequence"/>
</dbReference>
<evidence type="ECO:0000313" key="2">
    <source>
        <dbReference type="Proteomes" id="UP000660729"/>
    </source>
</evidence>
<organism evidence="1 2">
    <name type="scientific">Pseudocercospora fuligena</name>
    <dbReference type="NCBI Taxonomy" id="685502"/>
    <lineage>
        <taxon>Eukaryota</taxon>
        <taxon>Fungi</taxon>
        <taxon>Dikarya</taxon>
        <taxon>Ascomycota</taxon>
        <taxon>Pezizomycotina</taxon>
        <taxon>Dothideomycetes</taxon>
        <taxon>Dothideomycetidae</taxon>
        <taxon>Mycosphaerellales</taxon>
        <taxon>Mycosphaerellaceae</taxon>
        <taxon>Pseudocercospora</taxon>
    </lineage>
</organism>
<protein>
    <submittedName>
        <fullName evidence="1">Uncharacterized protein</fullName>
    </submittedName>
</protein>
<proteinExistence type="predicted"/>
<reference evidence="1" key="1">
    <citation type="submission" date="2020-04" db="EMBL/GenBank/DDBJ databases">
        <title>Draft genome resource of the tomato pathogen Pseudocercospora fuligena.</title>
        <authorList>
            <person name="Zaccaron A."/>
        </authorList>
    </citation>
    <scope>NUCLEOTIDE SEQUENCE</scope>
    <source>
        <strain evidence="1">PF001</strain>
    </source>
</reference>
<dbReference type="EMBL" id="JABCIY010000213">
    <property type="protein sequence ID" value="KAF7188200.1"/>
    <property type="molecule type" value="Genomic_DNA"/>
</dbReference>
<comment type="caution">
    <text evidence="1">The sequence shown here is derived from an EMBL/GenBank/DDBJ whole genome shotgun (WGS) entry which is preliminary data.</text>
</comment>
<keyword evidence="2" id="KW-1185">Reference proteome</keyword>